<dbReference type="GO" id="GO:0019236">
    <property type="term" value="P:response to pheromone"/>
    <property type="evidence" value="ECO:0007669"/>
    <property type="project" value="InterPro"/>
</dbReference>
<keyword evidence="4" id="KW-1185">Reference proteome</keyword>
<reference evidence="3 4" key="1">
    <citation type="submission" date="2017-03" db="EMBL/GenBank/DDBJ databases">
        <title>Genome of the blue death feigning beetle - Asbolus verrucosus.</title>
        <authorList>
            <person name="Rider S.D."/>
        </authorList>
    </citation>
    <scope>NUCLEOTIDE SEQUENCE [LARGE SCALE GENOMIC DNA]</scope>
    <source>
        <strain evidence="3">Butters</strain>
        <tissue evidence="3">Head and leg muscle</tissue>
    </source>
</reference>
<evidence type="ECO:0000313" key="4">
    <source>
        <dbReference type="Proteomes" id="UP000292052"/>
    </source>
</evidence>
<feature type="transmembrane region" description="Helical" evidence="1">
    <location>
        <begin position="374"/>
        <end position="395"/>
    </location>
</feature>
<keyword evidence="1" id="KW-1133">Transmembrane helix</keyword>
<organism evidence="3 4">
    <name type="scientific">Asbolus verrucosus</name>
    <name type="common">Desert ironclad beetle</name>
    <dbReference type="NCBI Taxonomy" id="1661398"/>
    <lineage>
        <taxon>Eukaryota</taxon>
        <taxon>Metazoa</taxon>
        <taxon>Ecdysozoa</taxon>
        <taxon>Arthropoda</taxon>
        <taxon>Hexapoda</taxon>
        <taxon>Insecta</taxon>
        <taxon>Pterygota</taxon>
        <taxon>Neoptera</taxon>
        <taxon>Endopterygota</taxon>
        <taxon>Coleoptera</taxon>
        <taxon>Polyphaga</taxon>
        <taxon>Cucujiformia</taxon>
        <taxon>Tenebrionidae</taxon>
        <taxon>Pimeliinae</taxon>
        <taxon>Asbolus</taxon>
    </lineage>
</organism>
<sequence length="455" mass="53220">HQADATHGYIFGNITSKHKFPVPITFAVLDRSHFLEYYQNRVYNKEEACKRMFSKLHSQAYNSDCNPNGKDYLRRIPCPKGKLCSDEDSQWNVVKDNQFTYVIQDFKQPSFWYVSMVACYINATTCDWHYYEALQPYRIDYDIWLVNGNPNISSYSTLTYQFSFDRQNTLELYLLFWLCYMVLVPLQCHAMKAQKHPVTKLFTASLFLDFMALCLILMHTLKFALDGEGYPKLAMAGDIFDILSRTSFMLLLLLLAKGWAVTRLELSWKPLVFAIWLCYGIVHILLYVWNLTEVDIIEDIDEYQTWPGWLIIVFRTLIMVWFLYELRTTMLYEHNTQKLNFLLHFGASSLVWFIYLPILALIALHVSALWRFKLLLGITYSADCFAYCVMAHLLWPTRSEQYFLLKGPSSADIEELDEFNEAPHIVNNSYTSLSSMSSIDICRFDDPPKNKAINA</sequence>
<feature type="domain" description="GPR180/TMEM145 transmembrane" evidence="2">
    <location>
        <begin position="177"/>
        <end position="390"/>
    </location>
</feature>
<keyword evidence="1" id="KW-0472">Membrane</keyword>
<dbReference type="GO" id="GO:0007186">
    <property type="term" value="P:G protein-coupled receptor signaling pathway"/>
    <property type="evidence" value="ECO:0007669"/>
    <property type="project" value="InterPro"/>
</dbReference>
<name>A0A482VSM8_ASBVE</name>
<protein>
    <submittedName>
        <fullName evidence="3">Integral membrane protein GPR180</fullName>
    </submittedName>
</protein>
<evidence type="ECO:0000259" key="2">
    <source>
        <dbReference type="Pfam" id="PF10192"/>
    </source>
</evidence>
<dbReference type="OrthoDB" id="45670at2759"/>
<accession>A0A482VSM8</accession>
<feature type="non-terminal residue" evidence="3">
    <location>
        <position position="455"/>
    </location>
</feature>
<feature type="transmembrane region" description="Helical" evidence="1">
    <location>
        <begin position="233"/>
        <end position="256"/>
    </location>
</feature>
<feature type="transmembrane region" description="Helical" evidence="1">
    <location>
        <begin position="268"/>
        <end position="286"/>
    </location>
</feature>
<dbReference type="PANTHER" id="PTHR23252:SF43">
    <property type="entry name" value="INTIMAL THICKNESS RELATED RECEPTOR IRP DOMAIN-CONTAINING PROTEIN"/>
    <property type="match status" value="1"/>
</dbReference>
<feature type="transmembrane region" description="Helical" evidence="1">
    <location>
        <begin position="306"/>
        <end position="324"/>
    </location>
</feature>
<feature type="transmembrane region" description="Helical" evidence="1">
    <location>
        <begin position="172"/>
        <end position="189"/>
    </location>
</feature>
<dbReference type="AlphaFoldDB" id="A0A482VSM8"/>
<evidence type="ECO:0000256" key="1">
    <source>
        <dbReference type="SAM" id="Phobius"/>
    </source>
</evidence>
<dbReference type="InterPro" id="IPR019336">
    <property type="entry name" value="GPR180/TMEM145_TM"/>
</dbReference>
<comment type="caution">
    <text evidence="3">The sequence shown here is derived from an EMBL/GenBank/DDBJ whole genome shotgun (WGS) entry which is preliminary data.</text>
</comment>
<dbReference type="Pfam" id="PF10192">
    <property type="entry name" value="GPR180-TMEM145_TM"/>
    <property type="match status" value="1"/>
</dbReference>
<evidence type="ECO:0000313" key="3">
    <source>
        <dbReference type="EMBL" id="RZC35743.1"/>
    </source>
</evidence>
<dbReference type="Proteomes" id="UP000292052">
    <property type="component" value="Unassembled WGS sequence"/>
</dbReference>
<feature type="non-terminal residue" evidence="3">
    <location>
        <position position="1"/>
    </location>
</feature>
<gene>
    <name evidence="3" type="ORF">BDFB_009114</name>
</gene>
<proteinExistence type="predicted"/>
<keyword evidence="1" id="KW-0812">Transmembrane</keyword>
<feature type="transmembrane region" description="Helical" evidence="1">
    <location>
        <begin position="201"/>
        <end position="221"/>
    </location>
</feature>
<dbReference type="EMBL" id="QDEB01068212">
    <property type="protein sequence ID" value="RZC35743.1"/>
    <property type="molecule type" value="Genomic_DNA"/>
</dbReference>
<dbReference type="PANTHER" id="PTHR23252">
    <property type="entry name" value="INTIMAL THICKNESS RECEPTOR-RELATED"/>
    <property type="match status" value="1"/>
</dbReference>
<feature type="transmembrane region" description="Helical" evidence="1">
    <location>
        <begin position="345"/>
        <end position="368"/>
    </location>
</feature>
<dbReference type="InterPro" id="IPR047831">
    <property type="entry name" value="GPR180/TMEM145"/>
</dbReference>